<feature type="transmembrane region" description="Helical" evidence="6">
    <location>
        <begin position="301"/>
        <end position="322"/>
    </location>
</feature>
<dbReference type="GO" id="GO:0015920">
    <property type="term" value="P:lipopolysaccharide transport"/>
    <property type="evidence" value="ECO:0007669"/>
    <property type="project" value="TreeGrafter"/>
</dbReference>
<dbReference type="GO" id="GO:0055085">
    <property type="term" value="P:transmembrane transport"/>
    <property type="evidence" value="ECO:0007669"/>
    <property type="project" value="InterPro"/>
</dbReference>
<accession>A0A523UQ37</accession>
<feature type="transmembrane region" description="Helical" evidence="6">
    <location>
        <begin position="276"/>
        <end position="294"/>
    </location>
</feature>
<proteinExistence type="predicted"/>
<keyword evidence="5 6" id="KW-0472">Membrane</keyword>
<evidence type="ECO:0000256" key="1">
    <source>
        <dbReference type="ARBA" id="ARBA00004651"/>
    </source>
</evidence>
<evidence type="ECO:0000313" key="7">
    <source>
        <dbReference type="EMBL" id="TET44658.1"/>
    </source>
</evidence>
<dbReference type="NCBIfam" id="TIGR04408">
    <property type="entry name" value="LptG_lptG"/>
    <property type="match status" value="1"/>
</dbReference>
<name>A0A523UQ37_UNCT6</name>
<evidence type="ECO:0000256" key="5">
    <source>
        <dbReference type="ARBA" id="ARBA00023136"/>
    </source>
</evidence>
<feature type="transmembrane region" description="Helical" evidence="6">
    <location>
        <begin position="12"/>
        <end position="33"/>
    </location>
</feature>
<dbReference type="AlphaFoldDB" id="A0A523UQ37"/>
<keyword evidence="4 6" id="KW-1133">Transmembrane helix</keyword>
<dbReference type="PANTHER" id="PTHR33529">
    <property type="entry name" value="SLR0882 PROTEIN-RELATED"/>
    <property type="match status" value="1"/>
</dbReference>
<keyword evidence="3 6" id="KW-0812">Transmembrane</keyword>
<sequence>MRILDRYIVKEFMKGVLLSLFAFVFIYCVVDLFEKLSGFIDKKASIIAIGKYYFYQLPSIVALLLPMAVLLSLFFTLGIMVRRNELVAIKSAGVSVNRILWPLIIVGFVLSLAVFGIEEGLAPVANRRNDRIKRVELDKLPAIDYKYRRNMFFLGSGGRMYFAKIFDGRKKELIEPVVLQIGPQSTIVQRMDAKKAVWTDGGWKFEDAVIRGFNPETVNRYREIVMPELRETPEDFSKIREKPEDMSYWSLRKYVREKKKAGEDVLKETVELNMKLSFPAINLVIVLFGAPIAASIRRSGAAGGFAGSLLISFLYWGFIQIAKALGYYGSLPPVLAAWVNNVFFAGCGLVLLWWARR</sequence>
<evidence type="ECO:0000256" key="6">
    <source>
        <dbReference type="SAM" id="Phobius"/>
    </source>
</evidence>
<protein>
    <submittedName>
        <fullName evidence="7">LPS export ABC transporter permease LptG</fullName>
    </submittedName>
</protein>
<gene>
    <name evidence="7" type="primary">lptG</name>
    <name evidence="7" type="ORF">E3J62_09640</name>
</gene>
<feature type="transmembrane region" description="Helical" evidence="6">
    <location>
        <begin position="334"/>
        <end position="355"/>
    </location>
</feature>
<reference evidence="7 8" key="1">
    <citation type="submission" date="2019-03" db="EMBL/GenBank/DDBJ databases">
        <title>Metabolic potential of uncultured bacteria and archaea associated with petroleum seepage in deep-sea sediments.</title>
        <authorList>
            <person name="Dong X."/>
            <person name="Hubert C."/>
        </authorList>
    </citation>
    <scope>NUCLEOTIDE SEQUENCE [LARGE SCALE GENOMIC DNA]</scope>
    <source>
        <strain evidence="7">E44_bin18</strain>
    </source>
</reference>
<dbReference type="Pfam" id="PF03739">
    <property type="entry name" value="LptF_LptG"/>
    <property type="match status" value="1"/>
</dbReference>
<dbReference type="GO" id="GO:0043190">
    <property type="term" value="C:ATP-binding cassette (ABC) transporter complex"/>
    <property type="evidence" value="ECO:0007669"/>
    <property type="project" value="InterPro"/>
</dbReference>
<dbReference type="EMBL" id="SOJN01000115">
    <property type="protein sequence ID" value="TET44658.1"/>
    <property type="molecule type" value="Genomic_DNA"/>
</dbReference>
<comment type="subcellular location">
    <subcellularLocation>
        <location evidence="1">Cell membrane</location>
        <topology evidence="1">Multi-pass membrane protein</topology>
    </subcellularLocation>
</comment>
<keyword evidence="2" id="KW-1003">Cell membrane</keyword>
<dbReference type="Proteomes" id="UP000315525">
    <property type="component" value="Unassembled WGS sequence"/>
</dbReference>
<evidence type="ECO:0000256" key="4">
    <source>
        <dbReference type="ARBA" id="ARBA00022989"/>
    </source>
</evidence>
<feature type="transmembrane region" description="Helical" evidence="6">
    <location>
        <begin position="99"/>
        <end position="117"/>
    </location>
</feature>
<evidence type="ECO:0000313" key="8">
    <source>
        <dbReference type="Proteomes" id="UP000315525"/>
    </source>
</evidence>
<evidence type="ECO:0000256" key="3">
    <source>
        <dbReference type="ARBA" id="ARBA00022692"/>
    </source>
</evidence>
<feature type="transmembrane region" description="Helical" evidence="6">
    <location>
        <begin position="53"/>
        <end position="79"/>
    </location>
</feature>
<dbReference type="InterPro" id="IPR030923">
    <property type="entry name" value="LptG"/>
</dbReference>
<evidence type="ECO:0000256" key="2">
    <source>
        <dbReference type="ARBA" id="ARBA00022475"/>
    </source>
</evidence>
<comment type="caution">
    <text evidence="7">The sequence shown here is derived from an EMBL/GenBank/DDBJ whole genome shotgun (WGS) entry which is preliminary data.</text>
</comment>
<dbReference type="PANTHER" id="PTHR33529:SF6">
    <property type="entry name" value="YJGP_YJGQ FAMILY PERMEASE"/>
    <property type="match status" value="1"/>
</dbReference>
<organism evidence="7 8">
    <name type="scientific">candidate division TA06 bacterium</name>
    <dbReference type="NCBI Taxonomy" id="2250710"/>
    <lineage>
        <taxon>Bacteria</taxon>
        <taxon>Bacteria division TA06</taxon>
    </lineage>
</organism>
<dbReference type="InterPro" id="IPR005495">
    <property type="entry name" value="LptG/LptF_permease"/>
</dbReference>